<evidence type="ECO:0000313" key="8">
    <source>
        <dbReference type="EMBL" id="CAB4603941.1"/>
    </source>
</evidence>
<sequence length="312" mass="35155">MAKDRIDRDEEDLVRLYLTDIGQYTLLTKDDEVRLAKAIEAGKEAAAEMEKAKTLTATKRRELRKALREGEVAERAFVQSNLRLVVSIAKKYQASGLPLLDLIQEGNLGLMHAVEKFDWRKGFKFSTYATWWIRQAITRGIANTGRTIRLPVHAGDTLARLQKARSRLELKFGRPATLAELAKEVEMPEDKVTEALRFAAEPLSLSEPLREDGDAELGDVVEDRSAESPFETAATALLPEEIQRLLAPLDIREREILRLRFGLDGAGEGRTLEEVGEHFNLTRERIRQIEARAMSKLRHPSSDTGARDLLSV</sequence>
<keyword evidence="2" id="KW-0805">Transcription regulation</keyword>
<dbReference type="SUPFAM" id="SSF88946">
    <property type="entry name" value="Sigma2 domain of RNA polymerase sigma factors"/>
    <property type="match status" value="1"/>
</dbReference>
<dbReference type="InterPro" id="IPR014284">
    <property type="entry name" value="RNA_pol_sigma-70_dom"/>
</dbReference>
<evidence type="ECO:0000259" key="7">
    <source>
        <dbReference type="PROSITE" id="PS00716"/>
    </source>
</evidence>
<dbReference type="GO" id="GO:0003677">
    <property type="term" value="F:DNA binding"/>
    <property type="evidence" value="ECO:0007669"/>
    <property type="project" value="UniProtKB-KW"/>
</dbReference>
<evidence type="ECO:0000256" key="1">
    <source>
        <dbReference type="ARBA" id="ARBA00007788"/>
    </source>
</evidence>
<dbReference type="InterPro" id="IPR009042">
    <property type="entry name" value="RNA_pol_sigma70_r1_2"/>
</dbReference>
<protein>
    <submittedName>
        <fullName evidence="8">Unannotated protein</fullName>
    </submittedName>
</protein>
<feature type="domain" description="RNA polymerase sigma-70" evidence="7">
    <location>
        <begin position="271"/>
        <end position="297"/>
    </location>
</feature>
<dbReference type="GO" id="GO:0006352">
    <property type="term" value="P:DNA-templated transcription initiation"/>
    <property type="evidence" value="ECO:0007669"/>
    <property type="project" value="InterPro"/>
</dbReference>
<dbReference type="Pfam" id="PF00140">
    <property type="entry name" value="Sigma70_r1_2"/>
    <property type="match status" value="1"/>
</dbReference>
<keyword evidence="3" id="KW-0731">Sigma factor</keyword>
<proteinExistence type="inferred from homology"/>
<gene>
    <name evidence="8" type="ORF">UFOPK1808_00966</name>
</gene>
<dbReference type="Gene3D" id="1.10.601.10">
    <property type="entry name" value="RNA Polymerase Primary Sigma Factor"/>
    <property type="match status" value="2"/>
</dbReference>
<evidence type="ECO:0000256" key="2">
    <source>
        <dbReference type="ARBA" id="ARBA00023015"/>
    </source>
</evidence>
<evidence type="ECO:0000256" key="5">
    <source>
        <dbReference type="ARBA" id="ARBA00023163"/>
    </source>
</evidence>
<dbReference type="Gene3D" id="1.10.10.10">
    <property type="entry name" value="Winged helix-like DNA-binding domain superfamily/Winged helix DNA-binding domain"/>
    <property type="match status" value="2"/>
</dbReference>
<name>A0A6J6GRP4_9ZZZZ</name>
<dbReference type="GO" id="GO:0016987">
    <property type="term" value="F:sigma factor activity"/>
    <property type="evidence" value="ECO:0007669"/>
    <property type="project" value="UniProtKB-KW"/>
</dbReference>
<dbReference type="NCBIfam" id="TIGR02937">
    <property type="entry name" value="sigma70-ECF"/>
    <property type="match status" value="1"/>
</dbReference>
<dbReference type="EMBL" id="CAEZUL010000110">
    <property type="protein sequence ID" value="CAB4603941.1"/>
    <property type="molecule type" value="Genomic_DNA"/>
</dbReference>
<dbReference type="InterPro" id="IPR007627">
    <property type="entry name" value="RNA_pol_sigma70_r2"/>
</dbReference>
<accession>A0A6J6GRP4</accession>
<reference evidence="8" key="1">
    <citation type="submission" date="2020-05" db="EMBL/GenBank/DDBJ databases">
        <authorList>
            <person name="Chiriac C."/>
            <person name="Salcher M."/>
            <person name="Ghai R."/>
            <person name="Kavagutti S V."/>
        </authorList>
    </citation>
    <scope>NUCLEOTIDE SEQUENCE</scope>
</reference>
<dbReference type="InterPro" id="IPR013324">
    <property type="entry name" value="RNA_pol_sigma_r3/r4-like"/>
</dbReference>
<dbReference type="PANTHER" id="PTHR30603:SF60">
    <property type="entry name" value="RNA POLYMERASE SIGMA FACTOR RPOD"/>
    <property type="match status" value="1"/>
</dbReference>
<dbReference type="AlphaFoldDB" id="A0A6J6GRP4"/>
<dbReference type="PROSITE" id="PS00715">
    <property type="entry name" value="SIGMA70_1"/>
    <property type="match status" value="1"/>
</dbReference>
<dbReference type="InterPro" id="IPR050239">
    <property type="entry name" value="Sigma-70_RNA_pol_init_factors"/>
</dbReference>
<organism evidence="8">
    <name type="scientific">freshwater metagenome</name>
    <dbReference type="NCBI Taxonomy" id="449393"/>
    <lineage>
        <taxon>unclassified sequences</taxon>
        <taxon>metagenomes</taxon>
        <taxon>ecological metagenomes</taxon>
    </lineage>
</organism>
<keyword evidence="4" id="KW-0238">DNA-binding</keyword>
<dbReference type="FunFam" id="1.10.601.10:FF:000001">
    <property type="entry name" value="RNA polymerase sigma factor SigA"/>
    <property type="match status" value="1"/>
</dbReference>
<dbReference type="CDD" id="cd06171">
    <property type="entry name" value="Sigma70_r4"/>
    <property type="match status" value="1"/>
</dbReference>
<dbReference type="InterPro" id="IPR013325">
    <property type="entry name" value="RNA_pol_sigma_r2"/>
</dbReference>
<feature type="domain" description="RNA polymerase sigma-70" evidence="6">
    <location>
        <begin position="101"/>
        <end position="114"/>
    </location>
</feature>
<dbReference type="InterPro" id="IPR007624">
    <property type="entry name" value="RNA_pol_sigma70_r3"/>
</dbReference>
<dbReference type="PROSITE" id="PS00716">
    <property type="entry name" value="SIGMA70_2"/>
    <property type="match status" value="1"/>
</dbReference>
<dbReference type="Pfam" id="PF04545">
    <property type="entry name" value="Sigma70_r4"/>
    <property type="match status" value="1"/>
</dbReference>
<dbReference type="Pfam" id="PF04539">
    <property type="entry name" value="Sigma70_r3"/>
    <property type="match status" value="1"/>
</dbReference>
<dbReference type="InterPro" id="IPR036388">
    <property type="entry name" value="WH-like_DNA-bd_sf"/>
</dbReference>
<dbReference type="PRINTS" id="PR00046">
    <property type="entry name" value="SIGMA70FCT"/>
</dbReference>
<keyword evidence="5" id="KW-0804">Transcription</keyword>
<evidence type="ECO:0000256" key="3">
    <source>
        <dbReference type="ARBA" id="ARBA00023082"/>
    </source>
</evidence>
<dbReference type="Pfam" id="PF04542">
    <property type="entry name" value="Sigma70_r2"/>
    <property type="match status" value="1"/>
</dbReference>
<dbReference type="InterPro" id="IPR007630">
    <property type="entry name" value="RNA_pol_sigma70_r4"/>
</dbReference>
<dbReference type="PANTHER" id="PTHR30603">
    <property type="entry name" value="RNA POLYMERASE SIGMA FACTOR RPO"/>
    <property type="match status" value="1"/>
</dbReference>
<dbReference type="SUPFAM" id="SSF88659">
    <property type="entry name" value="Sigma3 and sigma4 domains of RNA polymerase sigma factors"/>
    <property type="match status" value="2"/>
</dbReference>
<comment type="similarity">
    <text evidence="1">Belongs to the sigma-70 factor family.</text>
</comment>
<evidence type="ECO:0000259" key="6">
    <source>
        <dbReference type="PROSITE" id="PS00715"/>
    </source>
</evidence>
<evidence type="ECO:0000256" key="4">
    <source>
        <dbReference type="ARBA" id="ARBA00023125"/>
    </source>
</evidence>
<dbReference type="InterPro" id="IPR000943">
    <property type="entry name" value="RNA_pol_sigma70"/>
</dbReference>